<dbReference type="InterPro" id="IPR001841">
    <property type="entry name" value="Znf_RING"/>
</dbReference>
<protein>
    <submittedName>
        <fullName evidence="7">RING-type domain-containing protein</fullName>
    </submittedName>
</protein>
<evidence type="ECO:0000313" key="7">
    <source>
        <dbReference type="WBParaSite" id="SMUV_0000169201-mRNA-1"/>
    </source>
</evidence>
<keyword evidence="6" id="KW-1185">Reference proteome</keyword>
<evidence type="ECO:0000313" key="6">
    <source>
        <dbReference type="Proteomes" id="UP000046393"/>
    </source>
</evidence>
<dbReference type="WBParaSite" id="SMUV_0000169201-mRNA-1">
    <property type="protein sequence ID" value="SMUV_0000169201-mRNA-1"/>
    <property type="gene ID" value="SMUV_0000169201"/>
</dbReference>
<dbReference type="InterPro" id="IPR013083">
    <property type="entry name" value="Znf_RING/FYVE/PHD"/>
</dbReference>
<dbReference type="PROSITE" id="PS50089">
    <property type="entry name" value="ZF_RING_2"/>
    <property type="match status" value="1"/>
</dbReference>
<dbReference type="AlphaFoldDB" id="A0A0N5AC16"/>
<reference evidence="7" key="1">
    <citation type="submission" date="2017-02" db="UniProtKB">
        <authorList>
            <consortium name="WormBaseParasite"/>
        </authorList>
    </citation>
    <scope>IDENTIFICATION</scope>
</reference>
<accession>A0A0N5AC16</accession>
<evidence type="ECO:0000256" key="3">
    <source>
        <dbReference type="PROSITE-ProRule" id="PRU00175"/>
    </source>
</evidence>
<dbReference type="GO" id="GO:0008270">
    <property type="term" value="F:zinc ion binding"/>
    <property type="evidence" value="ECO:0007669"/>
    <property type="project" value="UniProtKB-KW"/>
</dbReference>
<dbReference type="Pfam" id="PF13639">
    <property type="entry name" value="zf-RING_2"/>
    <property type="match status" value="1"/>
</dbReference>
<dbReference type="GO" id="GO:0061630">
    <property type="term" value="F:ubiquitin protein ligase activity"/>
    <property type="evidence" value="ECO:0007669"/>
    <property type="project" value="TreeGrafter"/>
</dbReference>
<dbReference type="Gene3D" id="3.30.40.10">
    <property type="entry name" value="Zinc/RING finger domain, C3HC4 (zinc finger)"/>
    <property type="match status" value="1"/>
</dbReference>
<organism evidence="6 7">
    <name type="scientific">Syphacia muris</name>
    <dbReference type="NCBI Taxonomy" id="451379"/>
    <lineage>
        <taxon>Eukaryota</taxon>
        <taxon>Metazoa</taxon>
        <taxon>Ecdysozoa</taxon>
        <taxon>Nematoda</taxon>
        <taxon>Chromadorea</taxon>
        <taxon>Rhabditida</taxon>
        <taxon>Spirurina</taxon>
        <taxon>Oxyuridomorpha</taxon>
        <taxon>Oxyuroidea</taxon>
        <taxon>Oxyuridae</taxon>
        <taxon>Syphacia</taxon>
    </lineage>
</organism>
<dbReference type="GO" id="GO:0016567">
    <property type="term" value="P:protein ubiquitination"/>
    <property type="evidence" value="ECO:0007669"/>
    <property type="project" value="TreeGrafter"/>
</dbReference>
<dbReference type="SUPFAM" id="SSF57850">
    <property type="entry name" value="RING/U-box"/>
    <property type="match status" value="1"/>
</dbReference>
<keyword evidence="2" id="KW-0862">Zinc</keyword>
<proteinExistence type="predicted"/>
<feature type="region of interest" description="Disordered" evidence="4">
    <location>
        <begin position="22"/>
        <end position="55"/>
    </location>
</feature>
<keyword evidence="1 3" id="KW-0479">Metal-binding</keyword>
<evidence type="ECO:0000256" key="2">
    <source>
        <dbReference type="ARBA" id="ARBA00022833"/>
    </source>
</evidence>
<sequence length="527" mass="57942">MSDTEAEPFQLNLLLEPVRANLQAPEVTTSTSRGRSRKRNADEVSGEVPSVSRRRRLTTADTAAFMQTSYPPACCIDGIVQPGPCLLQPAQAYQPANTIGALSPLPPVYRQQVIAPQIHAQMAVMPSTSVNSVATPVSLHVHSQPSINLTYPTPVQLSQSRDQLYYLSSEQPQANSVRMASQQSQRVPQVAMNQNPQLRSVIYPSNISDLERANQALSTEPNSLLQDFVYLRQAREWESAMFSSGTQRRWAATMRDPTSRVEMLISRVRQAAAQAAAAAAAQAVDTTAILIAAQQVHERALSQTRFIESLDLNSNHPMEMVSGVATPQLPREWVNRGTNFQESVPPQQQPSTEVTENVNMESSFRNWEAAVLQIFDRVAPQMNFIRMQPKGMPKNEIDQLQSFRLTNPKLLKEKVCVICQCDFEKRDHVRVLPCEHHYHLKCIDKWLKTNRTCPICRKSASDNATDAATAAAAAAAAAAVATTTMSTSSSASTATVASVTSSPHIAVQVFTQLSGSHHHQTPNSNII</sequence>
<keyword evidence="1 3" id="KW-0863">Zinc-finger</keyword>
<dbReference type="Proteomes" id="UP000046393">
    <property type="component" value="Unplaced"/>
</dbReference>
<feature type="domain" description="RING-type" evidence="5">
    <location>
        <begin position="416"/>
        <end position="457"/>
    </location>
</feature>
<evidence type="ECO:0000259" key="5">
    <source>
        <dbReference type="PROSITE" id="PS50089"/>
    </source>
</evidence>
<evidence type="ECO:0000256" key="4">
    <source>
        <dbReference type="SAM" id="MobiDB-lite"/>
    </source>
</evidence>
<dbReference type="PANTHER" id="PTHR46171">
    <property type="entry name" value="GH10160P"/>
    <property type="match status" value="1"/>
</dbReference>
<evidence type="ECO:0000256" key="1">
    <source>
        <dbReference type="ARBA" id="ARBA00022771"/>
    </source>
</evidence>
<dbReference type="SMART" id="SM00184">
    <property type="entry name" value="RING"/>
    <property type="match status" value="1"/>
</dbReference>
<dbReference type="STRING" id="451379.A0A0N5AC16"/>
<name>A0A0N5AC16_9BILA</name>
<dbReference type="PANTHER" id="PTHR46171:SF3">
    <property type="entry name" value="GH10160P"/>
    <property type="match status" value="1"/>
</dbReference>
<dbReference type="CDD" id="cd16472">
    <property type="entry name" value="RING-H2_RNF38-like"/>
    <property type="match status" value="1"/>
</dbReference>